<organism evidence="2">
    <name type="scientific">marine metagenome</name>
    <dbReference type="NCBI Taxonomy" id="408172"/>
    <lineage>
        <taxon>unclassified sequences</taxon>
        <taxon>metagenomes</taxon>
        <taxon>ecological metagenomes</taxon>
    </lineage>
</organism>
<feature type="non-terminal residue" evidence="2">
    <location>
        <position position="1"/>
    </location>
</feature>
<accession>A0A381TNM9</accession>
<protein>
    <submittedName>
        <fullName evidence="2">Uncharacterized protein</fullName>
    </submittedName>
</protein>
<dbReference type="AlphaFoldDB" id="A0A381TNM9"/>
<feature type="region of interest" description="Disordered" evidence="1">
    <location>
        <begin position="1"/>
        <end position="97"/>
    </location>
</feature>
<evidence type="ECO:0000256" key="1">
    <source>
        <dbReference type="SAM" id="MobiDB-lite"/>
    </source>
</evidence>
<reference evidence="2" key="1">
    <citation type="submission" date="2018-05" db="EMBL/GenBank/DDBJ databases">
        <authorList>
            <person name="Lanie J.A."/>
            <person name="Ng W.-L."/>
            <person name="Kazmierczak K.M."/>
            <person name="Andrzejewski T.M."/>
            <person name="Davidsen T.M."/>
            <person name="Wayne K.J."/>
            <person name="Tettelin H."/>
            <person name="Glass J.I."/>
            <person name="Rusch D."/>
            <person name="Podicherti R."/>
            <person name="Tsui H.-C.T."/>
            <person name="Winkler M.E."/>
        </authorList>
    </citation>
    <scope>NUCLEOTIDE SEQUENCE</scope>
</reference>
<proteinExistence type="predicted"/>
<gene>
    <name evidence="2" type="ORF">METZ01_LOCUS70524</name>
</gene>
<name>A0A381TNM9_9ZZZZ</name>
<evidence type="ECO:0000313" key="2">
    <source>
        <dbReference type="EMBL" id="SVA17670.1"/>
    </source>
</evidence>
<sequence>VQPGARQVPTQVQVHHPRLHPGQASLGVDLQDPVHPGHDHHDRLVARHRAPGQPGTGAAGHECPAVGDRRHHTRRDLAGGLGKADHPGPPAPNHRRVPAVQAPGYLAYLDPVPVQGVDQLAYQWIR</sequence>
<feature type="compositionally biased region" description="Basic and acidic residues" evidence="1">
    <location>
        <begin position="35"/>
        <end position="45"/>
    </location>
</feature>
<dbReference type="EMBL" id="UINC01004900">
    <property type="protein sequence ID" value="SVA17670.1"/>
    <property type="molecule type" value="Genomic_DNA"/>
</dbReference>